<evidence type="ECO:0000313" key="3">
    <source>
        <dbReference type="EMBL" id="PRQ71322.1"/>
    </source>
</evidence>
<dbReference type="Proteomes" id="UP000239560">
    <property type="component" value="Unassembled WGS sequence"/>
</dbReference>
<feature type="compositionally biased region" description="Low complexity" evidence="1">
    <location>
        <begin position="210"/>
        <end position="226"/>
    </location>
</feature>
<evidence type="ECO:0000313" key="5">
    <source>
        <dbReference type="Proteomes" id="UP000239560"/>
    </source>
</evidence>
<feature type="compositionally biased region" description="Low complexity" evidence="1">
    <location>
        <begin position="95"/>
        <end position="118"/>
    </location>
</feature>
<feature type="region of interest" description="Disordered" evidence="1">
    <location>
        <begin position="957"/>
        <end position="998"/>
    </location>
</feature>
<feature type="compositionally biased region" description="Polar residues" evidence="1">
    <location>
        <begin position="488"/>
        <end position="500"/>
    </location>
</feature>
<feature type="compositionally biased region" description="Basic and acidic residues" evidence="1">
    <location>
        <begin position="255"/>
        <end position="268"/>
    </location>
</feature>
<dbReference type="OrthoDB" id="2528456at2759"/>
<protein>
    <submittedName>
        <fullName evidence="2 3">Proteophosphoglycan ppg4</fullName>
    </submittedName>
</protein>
<feature type="region of interest" description="Disordered" evidence="1">
    <location>
        <begin position="895"/>
        <end position="938"/>
    </location>
</feature>
<dbReference type="EMBL" id="LCTV02000012">
    <property type="protein sequence ID" value="PRQ71322.1"/>
    <property type="molecule type" value="Genomic_DNA"/>
</dbReference>
<accession>A0A0K3CK88</accession>
<evidence type="ECO:0000313" key="4">
    <source>
        <dbReference type="Proteomes" id="UP000199069"/>
    </source>
</evidence>
<dbReference type="Proteomes" id="UP000199069">
    <property type="component" value="Unassembled WGS sequence"/>
</dbReference>
<organism evidence="2 4">
    <name type="scientific">Rhodotorula toruloides</name>
    <name type="common">Yeast</name>
    <name type="synonym">Rhodosporidium toruloides</name>
    <dbReference type="NCBI Taxonomy" id="5286"/>
    <lineage>
        <taxon>Eukaryota</taxon>
        <taxon>Fungi</taxon>
        <taxon>Dikarya</taxon>
        <taxon>Basidiomycota</taxon>
        <taxon>Pucciniomycotina</taxon>
        <taxon>Microbotryomycetes</taxon>
        <taxon>Sporidiobolales</taxon>
        <taxon>Sporidiobolaceae</taxon>
        <taxon>Rhodotorula</taxon>
    </lineage>
</organism>
<name>A0A0K3CK88_RHOTO</name>
<feature type="compositionally biased region" description="Polar residues" evidence="1">
    <location>
        <begin position="459"/>
        <end position="469"/>
    </location>
</feature>
<feature type="compositionally biased region" description="Basic and acidic residues" evidence="1">
    <location>
        <begin position="782"/>
        <end position="791"/>
    </location>
</feature>
<feature type="region of interest" description="Disordered" evidence="1">
    <location>
        <begin position="610"/>
        <end position="732"/>
    </location>
</feature>
<feature type="region of interest" description="Disordered" evidence="1">
    <location>
        <begin position="181"/>
        <end position="294"/>
    </location>
</feature>
<gene>
    <name evidence="2" type="primary">FGENESH: predicted gene_12.100</name>
    <name evidence="3" type="ORF">AAT19DRAFT_10180</name>
    <name evidence="2" type="ORF">BN2166_0059400</name>
</gene>
<feature type="region of interest" description="Disordered" evidence="1">
    <location>
        <begin position="779"/>
        <end position="819"/>
    </location>
</feature>
<feature type="compositionally biased region" description="Pro residues" evidence="1">
    <location>
        <begin position="504"/>
        <end position="517"/>
    </location>
</feature>
<keyword evidence="4" id="KW-1185">Reference proteome</keyword>
<feature type="region of interest" description="Disordered" evidence="1">
    <location>
        <begin position="1"/>
        <end position="161"/>
    </location>
</feature>
<dbReference type="OMA" id="LLAPINY"/>
<dbReference type="EMBL" id="CWKI01000012">
    <property type="protein sequence ID" value="CTR10079.1"/>
    <property type="molecule type" value="Genomic_DNA"/>
</dbReference>
<reference evidence="3 5" key="2">
    <citation type="journal article" date="2018" name="Elife">
        <title>Functional genomics of lipid metabolism in the oleaginous yeast Rhodosporidium toruloides.</title>
        <authorList>
            <person name="Coradetti S.T."/>
            <person name="Pinel D."/>
            <person name="Geiselman G."/>
            <person name="Ito M."/>
            <person name="Mondo S."/>
            <person name="Reilly M.C."/>
            <person name="Cheng Y.F."/>
            <person name="Bauer S."/>
            <person name="Grigoriev I."/>
            <person name="Gladden J.M."/>
            <person name="Simmons B.A."/>
            <person name="Brem R."/>
            <person name="Arkin A.P."/>
            <person name="Skerker J.M."/>
        </authorList>
    </citation>
    <scope>NUCLEOTIDE SEQUENCE [LARGE SCALE GENOMIC DNA]</scope>
    <source>
        <strain evidence="3 5">NBRC 0880</strain>
    </source>
</reference>
<dbReference type="AlphaFoldDB" id="A0A0K3CK88"/>
<reference evidence="2 4" key="1">
    <citation type="submission" date="2015-07" db="EMBL/GenBank/DDBJ databases">
        <authorList>
            <person name="Cajimat M.N.B."/>
            <person name="Milazzo M.L."/>
            <person name="Fulhorst C.F."/>
        </authorList>
    </citation>
    <scope>NUCLEOTIDE SEQUENCE [LARGE SCALE GENOMIC DNA]</scope>
    <source>
        <strain evidence="2">Single colony</strain>
    </source>
</reference>
<proteinExistence type="predicted"/>
<evidence type="ECO:0000313" key="2">
    <source>
        <dbReference type="EMBL" id="CTR10079.1"/>
    </source>
</evidence>
<feature type="region of interest" description="Disordered" evidence="1">
    <location>
        <begin position="436"/>
        <end position="527"/>
    </location>
</feature>
<sequence length="998" mass="105993">MPFLRALRSSPLPHSLSDKPAGPLSSHDADSSAAAMLVMPQPVDALQAGPRRLKRDDNKLKNRVSMAFKKPFSLSKPPRSPEPHVAPMHHPPPYSAAQPASQPKTRPSTAPPARRSSAGSGGRSNKPTHPASDGLVARRSHIGAGAVGTSPPLPPLPAATPRVTDAQVIQLLGADLSAKLNPLLPRNSFGPDFQQSMNGLGIGIEEQMQSQSRTRTPSPVSTPPQVEIKPLQIRRRSPSPPTDQPQHRPLTISGDLEKRRSLLVKDDGQMSEANRRLSMMKRGPPILSSASANSSTSTLEVSASAAVHAVDSLEPKIETIPPRVPSPLAVPAVQALRDDDAALSSRDRIAKLRGGRSSLSGASGQTAQAAGVAALRAANRKDATKSHTIADAPAGFDVSFVQNAARSTYTPLKPLHLPAAAARSAAPLHPVVIKSSLPPPPVAPAPKSSDRYCLRPTVDASTQTPKSWASTSSTSTTRPAVRNHRRSWTASVSTPPQAYSSFPVPSPLPPPVPPHDTPPQKHTMPSPSIYSVASFDIRPTRNSGTRASRAGQASLYGGQDDLDEVVESIEERSPEAHVEATPVNYDVPYLSPLPDEVSVRAFDLLATPMTLSLPRSSPTPPAVPRGRQSPVDESTPTVTPVPPASSAFVPTTPRGSSPIAAHDFARSRTPSPVPALSHSHSSSSDESEPEGDETTSSSLSQRRPSEPLTPPTSATSSTFRSEDIGRDDDEDDLDEAAIVTVRKASLVAPQLRKASLVTPPGSRPQSILLRTRRISSTGSLRSIEEVPRRPSVEGTKSPSRFHLELPGQGDVPPIPAVPSPIRRELNEAGFPFPYTPSKEISAELGAPQADEVKVAEPLSTDDVLAMPVIIPPTPLDAPLPPPRPSSPFSALLALDTVRPASAPPEESPSLPLRRQSESDKLILRSRTPGATMSREERAAKGRSYFLVQALMGESQPEGMVRDWAKDEDDDSDDCASILGGRAEASDEEISDMEEDEAN</sequence>
<feature type="compositionally biased region" description="Acidic residues" evidence="1">
    <location>
        <begin position="985"/>
        <end position="998"/>
    </location>
</feature>
<evidence type="ECO:0000256" key="1">
    <source>
        <dbReference type="SAM" id="MobiDB-lite"/>
    </source>
</evidence>